<dbReference type="GO" id="GO:0052851">
    <property type="term" value="F:ferric-chelate reductase (NADPH) activity"/>
    <property type="evidence" value="ECO:0007669"/>
    <property type="project" value="TreeGrafter"/>
</dbReference>
<dbReference type="OrthoDB" id="5738121at2"/>
<dbReference type="InterPro" id="IPR028939">
    <property type="entry name" value="P5C_Rdtase_cat_N"/>
</dbReference>
<dbReference type="EMBL" id="CP036402">
    <property type="protein sequence ID" value="QBI18245.1"/>
    <property type="molecule type" value="Genomic_DNA"/>
</dbReference>
<dbReference type="SUPFAM" id="SSF51735">
    <property type="entry name" value="NAD(P)-binding Rossmann-fold domains"/>
    <property type="match status" value="1"/>
</dbReference>
<dbReference type="GO" id="GO:0050661">
    <property type="term" value="F:NADP binding"/>
    <property type="evidence" value="ECO:0007669"/>
    <property type="project" value="InterPro"/>
</dbReference>
<reference evidence="3 4" key="1">
    <citation type="submission" date="2019-01" db="EMBL/GenBank/DDBJ databases">
        <title>Egibacter rhizosphaerae EGI 80759T.</title>
        <authorList>
            <person name="Chen D.-D."/>
            <person name="Tian Y."/>
            <person name="Jiao J.-Y."/>
            <person name="Zhang X.-T."/>
            <person name="Zhang Y.-G."/>
            <person name="Zhang Y."/>
            <person name="Xiao M."/>
            <person name="Shu W.-S."/>
            <person name="Li W.-J."/>
        </authorList>
    </citation>
    <scope>NUCLEOTIDE SEQUENCE [LARGE SCALE GENOMIC DNA]</scope>
    <source>
        <strain evidence="3 4">EGI 80759</strain>
    </source>
</reference>
<dbReference type="GO" id="GO:0006740">
    <property type="term" value="P:NADPH regeneration"/>
    <property type="evidence" value="ECO:0007669"/>
    <property type="project" value="InterPro"/>
</dbReference>
<dbReference type="InterPro" id="IPR036291">
    <property type="entry name" value="NAD(P)-bd_dom_sf"/>
</dbReference>
<gene>
    <name evidence="3" type="primary">npdG</name>
    <name evidence="3" type="ORF">ER308_00755</name>
</gene>
<dbReference type="GO" id="GO:0008823">
    <property type="term" value="F:cupric reductase (NADH) activity"/>
    <property type="evidence" value="ECO:0007669"/>
    <property type="project" value="TreeGrafter"/>
</dbReference>
<feature type="domain" description="Pyrroline-5-carboxylate reductase catalytic N-terminal" evidence="2">
    <location>
        <begin position="7"/>
        <end position="109"/>
    </location>
</feature>
<keyword evidence="1" id="KW-0560">Oxidoreductase</keyword>
<protein>
    <submittedName>
        <fullName evidence="3">NADPH-dependent F420 reductase</fullName>
    </submittedName>
</protein>
<dbReference type="AlphaFoldDB" id="A0A411YAL8"/>
<dbReference type="GO" id="GO:0005886">
    <property type="term" value="C:plasma membrane"/>
    <property type="evidence" value="ECO:0007669"/>
    <property type="project" value="TreeGrafter"/>
</dbReference>
<dbReference type="Pfam" id="PF03807">
    <property type="entry name" value="F420_oxidored"/>
    <property type="match status" value="1"/>
</dbReference>
<dbReference type="InterPro" id="IPR051267">
    <property type="entry name" value="STEAP_metalloreductase"/>
</dbReference>
<evidence type="ECO:0000313" key="3">
    <source>
        <dbReference type="EMBL" id="QBI18245.1"/>
    </source>
</evidence>
<evidence type="ECO:0000256" key="1">
    <source>
        <dbReference type="ARBA" id="ARBA00023002"/>
    </source>
</evidence>
<organism evidence="3 4">
    <name type="scientific">Egibacter rhizosphaerae</name>
    <dbReference type="NCBI Taxonomy" id="1670831"/>
    <lineage>
        <taxon>Bacteria</taxon>
        <taxon>Bacillati</taxon>
        <taxon>Actinomycetota</taxon>
        <taxon>Nitriliruptoria</taxon>
        <taxon>Egibacterales</taxon>
        <taxon>Egibacteraceae</taxon>
        <taxon>Egibacter</taxon>
    </lineage>
</organism>
<dbReference type="Gene3D" id="3.40.50.720">
    <property type="entry name" value="NAD(P)-binding Rossmann-like Domain"/>
    <property type="match status" value="1"/>
</dbReference>
<dbReference type="KEGG" id="erz:ER308_00755"/>
<name>A0A411YAL8_9ACTN</name>
<proteinExistence type="predicted"/>
<dbReference type="NCBIfam" id="TIGR01915">
    <property type="entry name" value="npdG"/>
    <property type="match status" value="1"/>
</dbReference>
<dbReference type="GO" id="GO:0070967">
    <property type="term" value="F:coenzyme F420 binding"/>
    <property type="evidence" value="ECO:0007669"/>
    <property type="project" value="InterPro"/>
</dbReference>
<keyword evidence="4" id="KW-1185">Reference proteome</keyword>
<dbReference type="GO" id="GO:0016651">
    <property type="term" value="F:oxidoreductase activity, acting on NAD(P)H"/>
    <property type="evidence" value="ECO:0007669"/>
    <property type="project" value="InterPro"/>
</dbReference>
<accession>A0A411YAL8</accession>
<dbReference type="InterPro" id="IPR010185">
    <property type="entry name" value="NpdG"/>
</dbReference>
<evidence type="ECO:0000313" key="4">
    <source>
        <dbReference type="Proteomes" id="UP000291469"/>
    </source>
</evidence>
<dbReference type="RefSeq" id="WP_131153243.1">
    <property type="nucleotide sequence ID" value="NZ_CP036402.1"/>
</dbReference>
<sequence>MSALSSIGFVGGTGPQGRGLGVRLALAGHRCVIGSRTAEKGAEAAESVRSVIAEAGREGELPHPIVGTDNAGAAECDLVVVVLPQEAQAKTLPPLADRLSGKIVVNCVNAIGFDDAGPFPQRVPAGSAAEECQQLVPEARVVGAFQNVSAVKLRKLDGPVETDVVLTGDDQTAREQVAALASAIPGMRPVHAGPLRLTGPVEDMTALLVAVNKRYRVNSSLRLSGIPDDKLGADA</sequence>
<dbReference type="GO" id="GO:0015677">
    <property type="term" value="P:copper ion import"/>
    <property type="evidence" value="ECO:0007669"/>
    <property type="project" value="TreeGrafter"/>
</dbReference>
<dbReference type="PANTHER" id="PTHR14239">
    <property type="entry name" value="DUDULIN-RELATED"/>
    <property type="match status" value="1"/>
</dbReference>
<dbReference type="PANTHER" id="PTHR14239:SF0">
    <property type="entry name" value="F420-DEPENDENT NADP REDUCTASE"/>
    <property type="match status" value="1"/>
</dbReference>
<evidence type="ECO:0000259" key="2">
    <source>
        <dbReference type="Pfam" id="PF03807"/>
    </source>
</evidence>
<dbReference type="Proteomes" id="UP000291469">
    <property type="component" value="Chromosome"/>
</dbReference>